<evidence type="ECO:0000256" key="3">
    <source>
        <dbReference type="ARBA" id="ARBA00022723"/>
    </source>
</evidence>
<dbReference type="Pfam" id="PF07687">
    <property type="entry name" value="M20_dimer"/>
    <property type="match status" value="1"/>
</dbReference>
<evidence type="ECO:0000259" key="8">
    <source>
        <dbReference type="Pfam" id="PF07687"/>
    </source>
</evidence>
<dbReference type="AlphaFoldDB" id="A0A0J9XCU4"/>
<comment type="similarity">
    <text evidence="1">Belongs to the peptidase M20A family.</text>
</comment>
<feature type="domain" description="Peptidase M20 dimerisation" evidence="8">
    <location>
        <begin position="350"/>
        <end position="506"/>
    </location>
</feature>
<dbReference type="FunFam" id="3.40.630.10:FF:000027">
    <property type="entry name" value="N-fatty-acyl-amino acid synthase/hydrolase PM20D1"/>
    <property type="match status" value="1"/>
</dbReference>
<dbReference type="Gene3D" id="1.10.150.900">
    <property type="match status" value="1"/>
</dbReference>
<evidence type="ECO:0000256" key="2">
    <source>
        <dbReference type="ARBA" id="ARBA00022670"/>
    </source>
</evidence>
<keyword evidence="4" id="KW-0378">Hydrolase</keyword>
<dbReference type="PANTHER" id="PTHR45962">
    <property type="entry name" value="N-FATTY-ACYL-AMINO ACID SYNTHASE/HYDROLASE PM20D1"/>
    <property type="match status" value="1"/>
</dbReference>
<dbReference type="SUPFAM" id="SSF53187">
    <property type="entry name" value="Zn-dependent exopeptidases"/>
    <property type="match status" value="1"/>
</dbReference>
<keyword evidence="5" id="KW-0862">Zinc</keyword>
<dbReference type="Gene3D" id="3.40.630.10">
    <property type="entry name" value="Zn peptidases"/>
    <property type="match status" value="1"/>
</dbReference>
<evidence type="ECO:0000256" key="7">
    <source>
        <dbReference type="SAM" id="Phobius"/>
    </source>
</evidence>
<comment type="caution">
    <text evidence="9">The sequence shown here is derived from an EMBL/GenBank/DDBJ whole genome shotgun (WGS) entry which is preliminary data.</text>
</comment>
<keyword evidence="10" id="KW-1185">Reference proteome</keyword>
<dbReference type="Proteomes" id="UP000242525">
    <property type="component" value="Unassembled WGS sequence"/>
</dbReference>
<organism evidence="9 10">
    <name type="scientific">Geotrichum candidum</name>
    <name type="common">Oospora lactis</name>
    <name type="synonym">Dipodascus geotrichum</name>
    <dbReference type="NCBI Taxonomy" id="1173061"/>
    <lineage>
        <taxon>Eukaryota</taxon>
        <taxon>Fungi</taxon>
        <taxon>Dikarya</taxon>
        <taxon>Ascomycota</taxon>
        <taxon>Saccharomycotina</taxon>
        <taxon>Dipodascomycetes</taxon>
        <taxon>Dipodascales</taxon>
        <taxon>Dipodascaceae</taxon>
        <taxon>Geotrichum</taxon>
    </lineage>
</organism>
<proteinExistence type="inferred from homology"/>
<keyword evidence="9" id="KW-0121">Carboxypeptidase</keyword>
<evidence type="ECO:0000313" key="9">
    <source>
        <dbReference type="EMBL" id="CDO55311.1"/>
    </source>
</evidence>
<feature type="transmembrane region" description="Helical" evidence="7">
    <location>
        <begin position="53"/>
        <end position="73"/>
    </location>
</feature>
<feature type="compositionally biased region" description="Basic and acidic residues" evidence="6">
    <location>
        <begin position="588"/>
        <end position="599"/>
    </location>
</feature>
<keyword evidence="2" id="KW-0645">Protease</keyword>
<evidence type="ECO:0000256" key="4">
    <source>
        <dbReference type="ARBA" id="ARBA00022801"/>
    </source>
</evidence>
<name>A0A0J9XCU4_GEOCN</name>
<keyword evidence="7" id="KW-0812">Transmembrane</keyword>
<keyword evidence="7" id="KW-1133">Transmembrane helix</keyword>
<gene>
    <name evidence="9" type="ORF">BN980_GECA10s04102g</name>
</gene>
<protein>
    <submittedName>
        <fullName evidence="9">Similar to Saccharomyces cerevisiae YJL172W CPS1 Vacuolar carboxypeptidase yscS</fullName>
    </submittedName>
</protein>
<dbReference type="InterPro" id="IPR036264">
    <property type="entry name" value="Bact_exopeptidase_dim_dom"/>
</dbReference>
<keyword evidence="7" id="KW-0472">Membrane</keyword>
<dbReference type="Pfam" id="PF01546">
    <property type="entry name" value="Peptidase_M20"/>
    <property type="match status" value="1"/>
</dbReference>
<dbReference type="OrthoDB" id="3064516at2759"/>
<evidence type="ECO:0000256" key="6">
    <source>
        <dbReference type="SAM" id="MobiDB-lite"/>
    </source>
</evidence>
<dbReference type="InterPro" id="IPR002933">
    <property type="entry name" value="Peptidase_M20"/>
</dbReference>
<dbReference type="GO" id="GO:0004180">
    <property type="term" value="F:carboxypeptidase activity"/>
    <property type="evidence" value="ECO:0007669"/>
    <property type="project" value="UniProtKB-KW"/>
</dbReference>
<dbReference type="InterPro" id="IPR047177">
    <property type="entry name" value="Pept_M20A"/>
</dbReference>
<dbReference type="CDD" id="cd05674">
    <property type="entry name" value="M20_yscS"/>
    <property type="match status" value="1"/>
</dbReference>
<evidence type="ECO:0000256" key="1">
    <source>
        <dbReference type="ARBA" id="ARBA00006247"/>
    </source>
</evidence>
<evidence type="ECO:0000256" key="5">
    <source>
        <dbReference type="ARBA" id="ARBA00022833"/>
    </source>
</evidence>
<dbReference type="STRING" id="1173061.A0A0J9XCU4"/>
<evidence type="ECO:0000313" key="10">
    <source>
        <dbReference type="Proteomes" id="UP000242525"/>
    </source>
</evidence>
<reference evidence="9" key="1">
    <citation type="submission" date="2014-03" db="EMBL/GenBank/DDBJ databases">
        <authorList>
            <person name="Casaregola S."/>
        </authorList>
    </citation>
    <scope>NUCLEOTIDE SEQUENCE [LARGE SCALE GENOMIC DNA]</scope>
    <source>
        <strain evidence="9">CLIB 918</strain>
    </source>
</reference>
<dbReference type="InterPro" id="IPR011650">
    <property type="entry name" value="Peptidase_M20_dimer"/>
</dbReference>
<dbReference type="SUPFAM" id="SSF55031">
    <property type="entry name" value="Bacterial exopeptidase dimerisation domain"/>
    <property type="match status" value="1"/>
</dbReference>
<feature type="region of interest" description="Disordered" evidence="6">
    <location>
        <begin position="579"/>
        <end position="599"/>
    </location>
</feature>
<feature type="region of interest" description="Disordered" evidence="6">
    <location>
        <begin position="1"/>
        <end position="22"/>
    </location>
</feature>
<dbReference type="GO" id="GO:0046872">
    <property type="term" value="F:metal ion binding"/>
    <property type="evidence" value="ECO:0007669"/>
    <property type="project" value="UniProtKB-KW"/>
</dbReference>
<dbReference type="GO" id="GO:0000328">
    <property type="term" value="C:fungal-type vacuole lumen"/>
    <property type="evidence" value="ECO:0007669"/>
    <property type="project" value="TreeGrafter"/>
</dbReference>
<sequence length="672" mass="73737">MSDIEKQGLLPSYRESEQNQPSAIHTANTDVLCNIENVISEDIPKRHLRGRRIFFFSSLGLSLLCSAIFIYTACFSAEARASLSAANTATSFLQGPSIPFGSNLHGFTAAAGLGRPCPRKLKALTKDICPVVAPVSASDDNYAYFRTPEFTNFSVDALIGAVNIPTESFDNLGPVGEDARWDVFFKFEEYLKKTFPKVHEQLDFANVNTHGLVYTWRGSDSSLKPSLLAAHQDVVPVLPSTRGQWDHDPYDAYFDGTTIWGRGVSDDKNSLVGILEAIEVILTREPEYTPRRTLVVAFGFDEEVSGYRGAGEITKHLQSVWGPDSFEVLVDEGGQGIFESHGVQLAVPGIGEKGYFDAKITLNTPGGHSSIPPDHTSIGIIGDLSTLIESNPFEPVLSAHNPYYQFLQCLAVHSDELDPAFRAAILNAGHNIVANRAVQKAISADRLTRYNIQTSQALDLVSGGLKINALPEEVVLAVNFRVSVESSVSETREKLVGNVKTIAKRYGLGLKVNATSKHSYATAGESDIVQILPATENGEFIIENYASFIEPAPVSPSTGPTWDTLAGTIREVFENFAGPVIDPSNPPADKDQQEDSVDAKKKKPIIIAPSLMTANTDTKHYWPLTKNIYRFSPTRVTDIRMGNIHTVNENLPFEVHRESVVFYYSFIKNFSK</sequence>
<dbReference type="PANTHER" id="PTHR45962:SF1">
    <property type="entry name" value="N-FATTY-ACYL-AMINO ACID SYNTHASE_HYDROLASE PM20D1"/>
    <property type="match status" value="1"/>
</dbReference>
<dbReference type="EMBL" id="CCBN010000010">
    <property type="protein sequence ID" value="CDO55311.1"/>
    <property type="molecule type" value="Genomic_DNA"/>
</dbReference>
<accession>A0A0J9XCU4</accession>
<dbReference type="GO" id="GO:0051603">
    <property type="term" value="P:proteolysis involved in protein catabolic process"/>
    <property type="evidence" value="ECO:0007669"/>
    <property type="project" value="TreeGrafter"/>
</dbReference>
<keyword evidence="3" id="KW-0479">Metal-binding</keyword>